<dbReference type="InterPro" id="IPR013783">
    <property type="entry name" value="Ig-like_fold"/>
</dbReference>
<dbReference type="EMBL" id="MNUJ01000043">
    <property type="protein sequence ID" value="OIN89360.1"/>
    <property type="molecule type" value="Genomic_DNA"/>
</dbReference>
<evidence type="ECO:0000313" key="4">
    <source>
        <dbReference type="Proteomes" id="UP000182753"/>
    </source>
</evidence>
<evidence type="ECO:0000256" key="2">
    <source>
        <dbReference type="SAM" id="Phobius"/>
    </source>
</evidence>
<evidence type="ECO:0000256" key="1">
    <source>
        <dbReference type="SAM" id="MobiDB-lite"/>
    </source>
</evidence>
<dbReference type="AlphaFoldDB" id="A0A1J4RQP8"/>
<gene>
    <name evidence="3" type="ORF">AUJ40_02040</name>
</gene>
<feature type="transmembrane region" description="Helical" evidence="2">
    <location>
        <begin position="15"/>
        <end position="35"/>
    </location>
</feature>
<feature type="region of interest" description="Disordered" evidence="1">
    <location>
        <begin position="41"/>
        <end position="112"/>
    </location>
</feature>
<evidence type="ECO:0000313" key="3">
    <source>
        <dbReference type="EMBL" id="OIN89360.1"/>
    </source>
</evidence>
<organism evidence="3 4">
    <name type="scientific">Candidatus Berkelbacteria bacterium CG1_02_42_45</name>
    <dbReference type="NCBI Taxonomy" id="1805036"/>
    <lineage>
        <taxon>Bacteria</taxon>
        <taxon>Candidatus Berkelbacteria</taxon>
    </lineage>
</organism>
<evidence type="ECO:0008006" key="5">
    <source>
        <dbReference type="Google" id="ProtNLM"/>
    </source>
</evidence>
<name>A0A1J4RQP8_9BACT</name>
<dbReference type="Gene3D" id="2.60.40.10">
    <property type="entry name" value="Immunoglobulins"/>
    <property type="match status" value="2"/>
</dbReference>
<keyword evidence="2" id="KW-0472">Membrane</keyword>
<sequence>MKFNFKAFFHKHHKLILIVAVILIVLIAAIAIIYASKHRAVAPSDGQQKTETPASTPPPEEAKKEIAKNPPKHKASGNMSGSAKTNPDGSQTVSVFEGSSNPGDLGKAQTAGPSGSIAGIDYIDETGGHPGLGDELKNYLSSALLHAGEVSSLYAVILENAGDTGWAGLYSASYDQQPNGDITSAWGYITLNSYYYEGNPYFTDYMKLILSHEYGHHYTLYYKWVVWDLGVGVRFPDSYYDVRPLSKATTAPDYSLGWSNCDCEIIAEDYSYLYSGYGYHAMAGTYGYPSAGTRTWLINEPNGPGAPPAGDNPPAVSVSEPANGATLSGSVNFAATASDDNGVSKVEFYIDSTSVVEDTSVPYSTTLNTTSYGNGGHTLKAKAFDTAGQSAESSISVTISNTGGDSENPSVNIVKPEGNPYSWTSGDLYIKVTALDNVAVQKIELYINDYLVATENDGLMERIWSWNNVGPGTYIMRAKAFDTSNNTSETSITINKS</sequence>
<dbReference type="Pfam" id="PF17957">
    <property type="entry name" value="Big_7"/>
    <property type="match status" value="2"/>
</dbReference>
<accession>A0A1J4RQP8</accession>
<proteinExistence type="predicted"/>
<keyword evidence="2" id="KW-0812">Transmembrane</keyword>
<reference evidence="3 4" key="1">
    <citation type="journal article" date="2016" name="Environ. Microbiol.">
        <title>Genomic resolution of a cold subsurface aquifer community provides metabolic insights for novel microbes adapted to high CO concentrations.</title>
        <authorList>
            <person name="Probst A.J."/>
            <person name="Castelle C.J."/>
            <person name="Singh A."/>
            <person name="Brown C.T."/>
            <person name="Anantharaman K."/>
            <person name="Sharon I."/>
            <person name="Hug L.A."/>
            <person name="Burstein D."/>
            <person name="Emerson J.B."/>
            <person name="Thomas B.C."/>
            <person name="Banfield J.F."/>
        </authorList>
    </citation>
    <scope>NUCLEOTIDE SEQUENCE [LARGE SCALE GENOMIC DNA]</scope>
    <source>
        <strain evidence="3">CG1_02_42_45</strain>
    </source>
</reference>
<dbReference type="Proteomes" id="UP000182753">
    <property type="component" value="Unassembled WGS sequence"/>
</dbReference>
<feature type="compositionally biased region" description="Polar residues" evidence="1">
    <location>
        <begin position="77"/>
        <end position="102"/>
    </location>
</feature>
<protein>
    <recommendedName>
        <fullName evidence="5">Bacterial Ig-like domain-containing protein</fullName>
    </recommendedName>
</protein>
<keyword evidence="2" id="KW-1133">Transmembrane helix</keyword>
<comment type="caution">
    <text evidence="3">The sequence shown here is derived from an EMBL/GenBank/DDBJ whole genome shotgun (WGS) entry which is preliminary data.</text>
</comment>